<dbReference type="Proteomes" id="UP000193986">
    <property type="component" value="Unassembled WGS sequence"/>
</dbReference>
<comment type="similarity">
    <text evidence="1">Belongs to the sel-1 family.</text>
</comment>
<evidence type="ECO:0000256" key="1">
    <source>
        <dbReference type="ARBA" id="ARBA00038101"/>
    </source>
</evidence>
<evidence type="ECO:0000256" key="3">
    <source>
        <dbReference type="SAM" id="SignalP"/>
    </source>
</evidence>
<dbReference type="InterPro" id="IPR011990">
    <property type="entry name" value="TPR-like_helical_dom_sf"/>
</dbReference>
<dbReference type="GO" id="GO:0005789">
    <property type="term" value="C:endoplasmic reticulum membrane"/>
    <property type="evidence" value="ECO:0007669"/>
    <property type="project" value="TreeGrafter"/>
</dbReference>
<dbReference type="InterPro" id="IPR050767">
    <property type="entry name" value="Sel1_AlgK"/>
</dbReference>
<feature type="region of interest" description="Disordered" evidence="2">
    <location>
        <begin position="864"/>
        <end position="913"/>
    </location>
</feature>
<organism evidence="4 5">
    <name type="scientific">Naematelia encephala</name>
    <dbReference type="NCBI Taxonomy" id="71784"/>
    <lineage>
        <taxon>Eukaryota</taxon>
        <taxon>Fungi</taxon>
        <taxon>Dikarya</taxon>
        <taxon>Basidiomycota</taxon>
        <taxon>Agaricomycotina</taxon>
        <taxon>Tremellomycetes</taxon>
        <taxon>Tremellales</taxon>
        <taxon>Naemateliaceae</taxon>
        <taxon>Naematelia</taxon>
    </lineage>
</organism>
<dbReference type="EMBL" id="MCFC01000021">
    <property type="protein sequence ID" value="ORY30204.1"/>
    <property type="molecule type" value="Genomic_DNA"/>
</dbReference>
<feature type="compositionally biased region" description="Basic and acidic residues" evidence="2">
    <location>
        <begin position="864"/>
        <end position="905"/>
    </location>
</feature>
<protein>
    <recommendedName>
        <fullName evidence="6">HCP-like protein</fullName>
    </recommendedName>
</protein>
<proteinExistence type="inferred from homology"/>
<dbReference type="SUPFAM" id="SSF81901">
    <property type="entry name" value="HCP-like"/>
    <property type="match status" value="3"/>
</dbReference>
<reference evidence="4 5" key="1">
    <citation type="submission" date="2016-07" db="EMBL/GenBank/DDBJ databases">
        <title>Pervasive Adenine N6-methylation of Active Genes in Fungi.</title>
        <authorList>
            <consortium name="DOE Joint Genome Institute"/>
            <person name="Mondo S.J."/>
            <person name="Dannebaum R.O."/>
            <person name="Kuo R.C."/>
            <person name="Labutti K."/>
            <person name="Haridas S."/>
            <person name="Kuo A."/>
            <person name="Salamov A."/>
            <person name="Ahrendt S.R."/>
            <person name="Lipzen A."/>
            <person name="Sullivan W."/>
            <person name="Andreopoulos W.B."/>
            <person name="Clum A."/>
            <person name="Lindquist E."/>
            <person name="Daum C."/>
            <person name="Ramamoorthy G.K."/>
            <person name="Gryganskyi A."/>
            <person name="Culley D."/>
            <person name="Magnuson J.K."/>
            <person name="James T.Y."/>
            <person name="O'Malley M.A."/>
            <person name="Stajich J.E."/>
            <person name="Spatafora J.W."/>
            <person name="Visel A."/>
            <person name="Grigoriev I.V."/>
        </authorList>
    </citation>
    <scope>NUCLEOTIDE SEQUENCE [LARGE SCALE GENOMIC DNA]</scope>
    <source>
        <strain evidence="4 5">68-887.2</strain>
    </source>
</reference>
<comment type="caution">
    <text evidence="4">The sequence shown here is derived from an EMBL/GenBank/DDBJ whole genome shotgun (WGS) entry which is preliminary data.</text>
</comment>
<evidence type="ECO:0000256" key="2">
    <source>
        <dbReference type="SAM" id="MobiDB-lite"/>
    </source>
</evidence>
<dbReference type="STRING" id="71784.A0A1Y2B651"/>
<feature type="chain" id="PRO_5012824545" description="HCP-like protein" evidence="3">
    <location>
        <begin position="25"/>
        <end position="913"/>
    </location>
</feature>
<dbReference type="Gene3D" id="1.25.40.10">
    <property type="entry name" value="Tetratricopeptide repeat domain"/>
    <property type="match status" value="3"/>
</dbReference>
<keyword evidence="5" id="KW-1185">Reference proteome</keyword>
<accession>A0A1Y2B651</accession>
<dbReference type="FunCoup" id="A0A1Y2B651">
    <property type="interactions" value="106"/>
</dbReference>
<name>A0A1Y2B651_9TREE</name>
<dbReference type="PANTHER" id="PTHR11102:SF147">
    <property type="entry name" value="SEL1L ADAPTOR SUBUNIT OF ERAD E3 UBIQUITIN LIGASE"/>
    <property type="match status" value="1"/>
</dbReference>
<gene>
    <name evidence="4" type="ORF">BCR39DRAFT_529970</name>
</gene>
<evidence type="ECO:0008006" key="6">
    <source>
        <dbReference type="Google" id="ProtNLM"/>
    </source>
</evidence>
<evidence type="ECO:0000313" key="5">
    <source>
        <dbReference type="Proteomes" id="UP000193986"/>
    </source>
</evidence>
<feature type="signal peptide" evidence="3">
    <location>
        <begin position="1"/>
        <end position="24"/>
    </location>
</feature>
<evidence type="ECO:0000313" key="4">
    <source>
        <dbReference type="EMBL" id="ORY30204.1"/>
    </source>
</evidence>
<dbReference type="GO" id="GO:0036503">
    <property type="term" value="P:ERAD pathway"/>
    <property type="evidence" value="ECO:0007669"/>
    <property type="project" value="TreeGrafter"/>
</dbReference>
<dbReference type="AlphaFoldDB" id="A0A1Y2B651"/>
<dbReference type="Pfam" id="PF08238">
    <property type="entry name" value="Sel1"/>
    <property type="match status" value="8"/>
</dbReference>
<dbReference type="InParanoid" id="A0A1Y2B651"/>
<dbReference type="OrthoDB" id="27934at2759"/>
<dbReference type="InterPro" id="IPR006597">
    <property type="entry name" value="Sel1-like"/>
</dbReference>
<keyword evidence="3" id="KW-0732">Signal</keyword>
<dbReference type="PANTHER" id="PTHR11102">
    <property type="entry name" value="SEL-1-LIKE PROTEIN"/>
    <property type="match status" value="1"/>
</dbReference>
<dbReference type="SMART" id="SM00671">
    <property type="entry name" value="SEL1"/>
    <property type="match status" value="7"/>
</dbReference>
<sequence>MLLSALTPYLCTALLLTPTALAAAAENEKDKEISSESQTQREDVCASLGQAQKILDTLQPPPNAHLEKKIGSSVGPFGSRWGESLGWSHEGPLSTALRLLPRVLNTLFSPSTLLGSKQSSKDGKARDKTGTGRKARIEEMLRLVDEAEQAGCADVWGWRGSLYMFPPKGIPQDLQAAYEAYDRYLAYSSDPAAQFFVGFFHATGLGGADQDQGKALLHYTFAALQGYRPAEMALGYRHWAGIGVQEDCLTALDFYQSAAEKSYATFLAGPPGGLTLPLTATRLSDRVGGIYGPHASWASTGAQSHRAAIKASSANARGETEREVLEYYAYHSDRDAHGYTVRLGRLLYLGSVYFLPGGLASGAEGVGEIPQSYTKAREYFLKVARNVWPTDMDSKGNVAPRRKMSKEAEDAIREPAMWAAGFLGRMALRGEGGKADIGKARMWLERAADFGDREALNGLGIIYRDGLNVPKDSTRAFHYFQAAAGQDLAEAQVNLAKLHIERGEVTQAIQYLEAALRNGSPFEAFHLLSSIHAQSARGGRPGTCGATVAWYKLVSERGSWNDNFMLDADRAWARGEEGKALLGWWIASEMGIEGGMNNVAFLLDQGRGRDKGWLEDDTARVAEMVNWVRSAGQDNVDAMVKVGDLFYEGHGVPFPGETESDAARAASYYQTAADTQSSALAYWNLGHMYEHGKGVPRDWHLAKRYYDLSGEIGGDGWLGIAASLVGLYLRSWWVEFRTNGEVPGLSIFEPDPDTLMLPNLGLWERVKSLFTPYPMDFGDDGAGGGEGDPETFDDFSGSGWVGEGDGEGEEGDLGSETVGVLLVGIGIAGLFWIRGRWVREGEERRRREDMERFRVLQEAAEAARRERERDRYQEGGRERYGEWEGGIQRDRSELEQELNRTRDEDGQVPTYIS</sequence>